<feature type="transmembrane region" description="Helical" evidence="8">
    <location>
        <begin position="38"/>
        <end position="63"/>
    </location>
</feature>
<evidence type="ECO:0000256" key="1">
    <source>
        <dbReference type="ARBA" id="ARBA00004167"/>
    </source>
</evidence>
<evidence type="ECO:0000256" key="7">
    <source>
        <dbReference type="ARBA" id="ARBA00035112"/>
    </source>
</evidence>
<keyword evidence="10" id="KW-1185">Reference proteome</keyword>
<dbReference type="InterPro" id="IPR021765">
    <property type="entry name" value="UstYa-like"/>
</dbReference>
<protein>
    <submittedName>
        <fullName evidence="9">Uncharacterized protein</fullName>
    </submittedName>
</protein>
<feature type="non-terminal residue" evidence="9">
    <location>
        <position position="1"/>
    </location>
</feature>
<keyword evidence="4" id="KW-0843">Virulence</keyword>
<gene>
    <name evidence="9" type="ORF">B0T19DRAFT_433015</name>
</gene>
<keyword evidence="2 8" id="KW-0812">Transmembrane</keyword>
<comment type="subcellular location">
    <subcellularLocation>
        <location evidence="1">Membrane</location>
        <topology evidence="1">Single-pass membrane protein</topology>
    </subcellularLocation>
</comment>
<dbReference type="GO" id="GO:0016020">
    <property type="term" value="C:membrane"/>
    <property type="evidence" value="ECO:0007669"/>
    <property type="project" value="UniProtKB-SubCell"/>
</dbReference>
<dbReference type="Proteomes" id="UP001286456">
    <property type="component" value="Unassembled WGS sequence"/>
</dbReference>
<evidence type="ECO:0000256" key="3">
    <source>
        <dbReference type="ARBA" id="ARBA00022989"/>
    </source>
</evidence>
<comment type="similarity">
    <text evidence="7">Belongs to the ustYa family.</text>
</comment>
<evidence type="ECO:0000256" key="2">
    <source>
        <dbReference type="ARBA" id="ARBA00022692"/>
    </source>
</evidence>
<evidence type="ECO:0000313" key="10">
    <source>
        <dbReference type="Proteomes" id="UP001286456"/>
    </source>
</evidence>
<evidence type="ECO:0000256" key="5">
    <source>
        <dbReference type="ARBA" id="ARBA00023136"/>
    </source>
</evidence>
<keyword evidence="3 8" id="KW-1133">Transmembrane helix</keyword>
<comment type="caution">
    <text evidence="9">The sequence shown here is derived from an EMBL/GenBank/DDBJ whole genome shotgun (WGS) entry which is preliminary data.</text>
</comment>
<sequence>MAAEEEKASQEEVPFLQVDDELVQHEGRRDKTRRRSRGLSVCLWILILEVLNVLFFVGGPALLARVKGSSTNHREQISSYDALAQVNTIWDESEPWDQSEAAWEAGAVVESGVVSLSEEWVLQNGIRPSAPTPGRPGEMVYQVDAFHYLYCLYFLRKLFLTEDYASGSSRLGPITRGHVQHCLNYLRRGVTCNADISLGPTTTYDDYGVNSTHQCRDFDAVLDWVEKNRWKNFLQWTAEHKIDLLMAPPIERDTQV</sequence>
<dbReference type="AlphaFoldDB" id="A0AAE0I7J1"/>
<proteinExistence type="inferred from homology"/>
<keyword evidence="6" id="KW-0325">Glycoprotein</keyword>
<dbReference type="PANTHER" id="PTHR33365">
    <property type="entry name" value="YALI0B05434P"/>
    <property type="match status" value="1"/>
</dbReference>
<evidence type="ECO:0000256" key="4">
    <source>
        <dbReference type="ARBA" id="ARBA00023026"/>
    </source>
</evidence>
<name>A0AAE0I7J1_9PEZI</name>
<dbReference type="PANTHER" id="PTHR33365:SF13">
    <property type="entry name" value="TAT PATHWAY SIGNAL SEQUENCE"/>
    <property type="match status" value="1"/>
</dbReference>
<dbReference type="GO" id="GO:0043386">
    <property type="term" value="P:mycotoxin biosynthetic process"/>
    <property type="evidence" value="ECO:0007669"/>
    <property type="project" value="InterPro"/>
</dbReference>
<dbReference type="EMBL" id="JAUEPO010000006">
    <property type="protein sequence ID" value="KAK3319770.1"/>
    <property type="molecule type" value="Genomic_DNA"/>
</dbReference>
<evidence type="ECO:0000256" key="6">
    <source>
        <dbReference type="ARBA" id="ARBA00023180"/>
    </source>
</evidence>
<reference evidence="9" key="1">
    <citation type="journal article" date="2023" name="Mol. Phylogenet. Evol.">
        <title>Genome-scale phylogeny and comparative genomics of the fungal order Sordariales.</title>
        <authorList>
            <person name="Hensen N."/>
            <person name="Bonometti L."/>
            <person name="Westerberg I."/>
            <person name="Brannstrom I.O."/>
            <person name="Guillou S."/>
            <person name="Cros-Aarteil S."/>
            <person name="Calhoun S."/>
            <person name="Haridas S."/>
            <person name="Kuo A."/>
            <person name="Mondo S."/>
            <person name="Pangilinan J."/>
            <person name="Riley R."/>
            <person name="LaButti K."/>
            <person name="Andreopoulos B."/>
            <person name="Lipzen A."/>
            <person name="Chen C."/>
            <person name="Yan M."/>
            <person name="Daum C."/>
            <person name="Ng V."/>
            <person name="Clum A."/>
            <person name="Steindorff A."/>
            <person name="Ohm R.A."/>
            <person name="Martin F."/>
            <person name="Silar P."/>
            <person name="Natvig D.O."/>
            <person name="Lalanne C."/>
            <person name="Gautier V."/>
            <person name="Ament-Velasquez S.L."/>
            <person name="Kruys A."/>
            <person name="Hutchinson M.I."/>
            <person name="Powell A.J."/>
            <person name="Barry K."/>
            <person name="Miller A.N."/>
            <person name="Grigoriev I.V."/>
            <person name="Debuchy R."/>
            <person name="Gladieux P."/>
            <person name="Hiltunen Thoren M."/>
            <person name="Johannesson H."/>
        </authorList>
    </citation>
    <scope>NUCLEOTIDE SEQUENCE</scope>
    <source>
        <strain evidence="9">SMH4131-1</strain>
    </source>
</reference>
<dbReference type="Pfam" id="PF11807">
    <property type="entry name" value="UstYa"/>
    <property type="match status" value="1"/>
</dbReference>
<reference evidence="9" key="2">
    <citation type="submission" date="2023-06" db="EMBL/GenBank/DDBJ databases">
        <authorList>
            <consortium name="Lawrence Berkeley National Laboratory"/>
            <person name="Haridas S."/>
            <person name="Hensen N."/>
            <person name="Bonometti L."/>
            <person name="Westerberg I."/>
            <person name="Brannstrom I.O."/>
            <person name="Guillou S."/>
            <person name="Cros-Aarteil S."/>
            <person name="Calhoun S."/>
            <person name="Kuo A."/>
            <person name="Mondo S."/>
            <person name="Pangilinan J."/>
            <person name="Riley R."/>
            <person name="Labutti K."/>
            <person name="Andreopoulos B."/>
            <person name="Lipzen A."/>
            <person name="Chen C."/>
            <person name="Yanf M."/>
            <person name="Daum C."/>
            <person name="Ng V."/>
            <person name="Clum A."/>
            <person name="Steindorff A."/>
            <person name="Ohm R."/>
            <person name="Martin F."/>
            <person name="Silar P."/>
            <person name="Natvig D."/>
            <person name="Lalanne C."/>
            <person name="Gautier V."/>
            <person name="Ament-Velasquez S.L."/>
            <person name="Kruys A."/>
            <person name="Hutchinson M.I."/>
            <person name="Powell A.J."/>
            <person name="Barry K."/>
            <person name="Miller A.N."/>
            <person name="Grigoriev I.V."/>
            <person name="Debuchy R."/>
            <person name="Gladieux P."/>
            <person name="Thoren M.H."/>
            <person name="Johannesson H."/>
        </authorList>
    </citation>
    <scope>NUCLEOTIDE SEQUENCE</scope>
    <source>
        <strain evidence="9">SMH4131-1</strain>
    </source>
</reference>
<evidence type="ECO:0000256" key="8">
    <source>
        <dbReference type="SAM" id="Phobius"/>
    </source>
</evidence>
<keyword evidence="5 8" id="KW-0472">Membrane</keyword>
<accession>A0AAE0I7J1</accession>
<evidence type="ECO:0000313" key="9">
    <source>
        <dbReference type="EMBL" id="KAK3319770.1"/>
    </source>
</evidence>
<organism evidence="9 10">
    <name type="scientific">Cercophora scortea</name>
    <dbReference type="NCBI Taxonomy" id="314031"/>
    <lineage>
        <taxon>Eukaryota</taxon>
        <taxon>Fungi</taxon>
        <taxon>Dikarya</taxon>
        <taxon>Ascomycota</taxon>
        <taxon>Pezizomycotina</taxon>
        <taxon>Sordariomycetes</taxon>
        <taxon>Sordariomycetidae</taxon>
        <taxon>Sordariales</taxon>
        <taxon>Lasiosphaeriaceae</taxon>
        <taxon>Cercophora</taxon>
    </lineage>
</organism>